<evidence type="ECO:0000313" key="2">
    <source>
        <dbReference type="Proteomes" id="UP000266669"/>
    </source>
</evidence>
<dbReference type="EMBL" id="QHCS01000002">
    <property type="protein sequence ID" value="RHX86061.1"/>
    <property type="molecule type" value="Genomic_DNA"/>
</dbReference>
<sequence length="103" mass="12159">MIHNFRHNLSQFRTNVFIEQQLLYKIKRKKTRKKSERTLLFSDITDQNAALADILAVFFFGKLSNRSQKGTNQNVWKQGSMGAQIEKIRSLRFSLDVKIQRKD</sequence>
<gene>
    <name evidence="1" type="ORF">DLM78_09295</name>
</gene>
<evidence type="ECO:0000313" key="1">
    <source>
        <dbReference type="EMBL" id="RHX86061.1"/>
    </source>
</evidence>
<reference evidence="2" key="1">
    <citation type="submission" date="2018-05" db="EMBL/GenBank/DDBJ databases">
        <title>Leptospira yasudae sp. nov. and Leptospira stimsonii sp. nov., two pathogenic species of the genus Leptospira isolated from environmental sources.</title>
        <authorList>
            <person name="Casanovas-Massana A."/>
            <person name="Hamond C."/>
            <person name="Santos L.A."/>
            <person name="Hacker K.P."/>
            <person name="Balassiano I."/>
            <person name="Medeiros M.A."/>
            <person name="Reis M.G."/>
            <person name="Ko A.I."/>
            <person name="Wunder E.A."/>
        </authorList>
    </citation>
    <scope>NUCLEOTIDE SEQUENCE [LARGE SCALE GENOMIC DNA]</scope>
    <source>
        <strain evidence="2">AMB6-RJ</strain>
    </source>
</reference>
<protein>
    <submittedName>
        <fullName evidence="1">Uncharacterized protein</fullName>
    </submittedName>
</protein>
<accession>A0A8B3CRF4</accession>
<dbReference type="Proteomes" id="UP000266669">
    <property type="component" value="Unassembled WGS sequence"/>
</dbReference>
<comment type="caution">
    <text evidence="1">The sequence shown here is derived from an EMBL/GenBank/DDBJ whole genome shotgun (WGS) entry which is preliminary data.</text>
</comment>
<proteinExistence type="predicted"/>
<dbReference type="AlphaFoldDB" id="A0A8B3CRF4"/>
<organism evidence="1 2">
    <name type="scientific">Leptospira stimsonii</name>
    <dbReference type="NCBI Taxonomy" id="2202203"/>
    <lineage>
        <taxon>Bacteria</taxon>
        <taxon>Pseudomonadati</taxon>
        <taxon>Spirochaetota</taxon>
        <taxon>Spirochaetia</taxon>
        <taxon>Leptospirales</taxon>
        <taxon>Leptospiraceae</taxon>
        <taxon>Leptospira</taxon>
    </lineage>
</organism>
<name>A0A8B3CRF4_9LEPT</name>